<feature type="domain" description="MoxR-vWA-beta-propeller ternary system" evidence="1">
    <location>
        <begin position="7"/>
        <end position="140"/>
    </location>
</feature>
<dbReference type="EMBL" id="JBBUTG010000001">
    <property type="protein sequence ID" value="MEK8029552.1"/>
    <property type="molecule type" value="Genomic_DNA"/>
</dbReference>
<dbReference type="Pfam" id="PF19921">
    <property type="entry name" value="bpX5"/>
    <property type="match status" value="1"/>
</dbReference>
<gene>
    <name evidence="2" type="ORF">AACH06_01855</name>
</gene>
<keyword evidence="3" id="KW-1185">Reference proteome</keyword>
<accession>A0ABU9BL08</accession>
<organism evidence="2 3">
    <name type="scientific">Ideonella lacteola</name>
    <dbReference type="NCBI Taxonomy" id="2984193"/>
    <lineage>
        <taxon>Bacteria</taxon>
        <taxon>Pseudomonadati</taxon>
        <taxon>Pseudomonadota</taxon>
        <taxon>Betaproteobacteria</taxon>
        <taxon>Burkholderiales</taxon>
        <taxon>Sphaerotilaceae</taxon>
        <taxon>Ideonella</taxon>
    </lineage>
</organism>
<name>A0ABU9BL08_9BURK</name>
<reference evidence="2 3" key="1">
    <citation type="submission" date="2024-04" db="EMBL/GenBank/DDBJ databases">
        <title>Novel species of the genus Ideonella isolated from streams.</title>
        <authorList>
            <person name="Lu H."/>
        </authorList>
    </citation>
    <scope>NUCLEOTIDE SEQUENCE [LARGE SCALE GENOMIC DNA]</scope>
    <source>
        <strain evidence="2 3">DXS29W</strain>
    </source>
</reference>
<protein>
    <recommendedName>
        <fullName evidence="1">MoxR-vWA-beta-propeller ternary system domain-containing protein</fullName>
    </recommendedName>
</protein>
<dbReference type="RefSeq" id="WP_341423889.1">
    <property type="nucleotide sequence ID" value="NZ_JBBUTG010000001.1"/>
</dbReference>
<comment type="caution">
    <text evidence="2">The sequence shown here is derived from an EMBL/GenBank/DDBJ whole genome shotgun (WGS) entry which is preliminary data.</text>
</comment>
<dbReference type="InterPro" id="IPR045548">
    <property type="entry name" value="bpX5"/>
</dbReference>
<proteinExistence type="predicted"/>
<dbReference type="Proteomes" id="UP001371218">
    <property type="component" value="Unassembled WGS sequence"/>
</dbReference>
<evidence type="ECO:0000313" key="2">
    <source>
        <dbReference type="EMBL" id="MEK8029552.1"/>
    </source>
</evidence>
<sequence length="149" mass="15912">MTATIGWAWQRSEAPPAPLAVVAWHAAADGLLHRLMEMDDAALAPLQATACGSALVVAADRPEALPWSPGVAYAAPCDADPALWLPTLWVPDVPLDLLAHAMHQRHRRRPLLLWPDPAAVVPLDRMLPASGPMLARIQAHRSGASVEAP</sequence>
<evidence type="ECO:0000313" key="3">
    <source>
        <dbReference type="Proteomes" id="UP001371218"/>
    </source>
</evidence>
<evidence type="ECO:0000259" key="1">
    <source>
        <dbReference type="Pfam" id="PF19921"/>
    </source>
</evidence>